<dbReference type="PRINTS" id="PR01490">
    <property type="entry name" value="RTXTOXIND"/>
</dbReference>
<dbReference type="OrthoDB" id="556614at2"/>
<evidence type="ECO:0000313" key="8">
    <source>
        <dbReference type="Proteomes" id="UP000029738"/>
    </source>
</evidence>
<name>A0A0C1QYT6_9CYAN</name>
<keyword evidence="2 3" id="KW-0175">Coiled coil</keyword>
<comment type="caution">
    <text evidence="7">The sequence shown here is derived from an EMBL/GenBank/DDBJ whole genome shotgun (WGS) entry which is preliminary data.</text>
</comment>
<keyword evidence="4" id="KW-0472">Membrane</keyword>
<gene>
    <name evidence="7" type="ORF">DA73_0219355</name>
    <name evidence="6" type="ORF">DA73_0400015130</name>
</gene>
<feature type="transmembrane region" description="Helical" evidence="4">
    <location>
        <begin position="12"/>
        <end position="30"/>
    </location>
</feature>
<proteinExistence type="predicted"/>
<dbReference type="InterPro" id="IPR050465">
    <property type="entry name" value="UPF0194_transport"/>
</dbReference>
<dbReference type="PANTHER" id="PTHR32347">
    <property type="entry name" value="EFFLUX SYSTEM COMPONENT YKNX-RELATED"/>
    <property type="match status" value="1"/>
</dbReference>
<evidence type="ECO:0000313" key="7">
    <source>
        <dbReference type="EMBL" id="KIE10669.1"/>
    </source>
</evidence>
<dbReference type="Gene3D" id="2.40.50.100">
    <property type="match status" value="1"/>
</dbReference>
<dbReference type="Gene3D" id="2.40.30.170">
    <property type="match status" value="1"/>
</dbReference>
<dbReference type="InterPro" id="IPR059052">
    <property type="entry name" value="HH_YbhG-like"/>
</dbReference>
<dbReference type="GO" id="GO:0030313">
    <property type="term" value="C:cell envelope"/>
    <property type="evidence" value="ECO:0007669"/>
    <property type="project" value="UniProtKB-SubCell"/>
</dbReference>
<feature type="coiled-coil region" evidence="3">
    <location>
        <begin position="101"/>
        <end position="128"/>
    </location>
</feature>
<dbReference type="SUPFAM" id="SSF111369">
    <property type="entry name" value="HlyD-like secretion proteins"/>
    <property type="match status" value="1"/>
</dbReference>
<accession>A0A0C1QYT6</accession>
<evidence type="ECO:0000256" key="2">
    <source>
        <dbReference type="ARBA" id="ARBA00023054"/>
    </source>
</evidence>
<evidence type="ECO:0000259" key="5">
    <source>
        <dbReference type="Pfam" id="PF25881"/>
    </source>
</evidence>
<dbReference type="EMBL" id="JHEG04000001">
    <property type="protein sequence ID" value="KAF3886663.1"/>
    <property type="molecule type" value="Genomic_DNA"/>
</dbReference>
<dbReference type="InterPro" id="IPR014315">
    <property type="entry name" value="ABC_heterocyst_DevB"/>
</dbReference>
<evidence type="ECO:0000256" key="3">
    <source>
        <dbReference type="SAM" id="Coils"/>
    </source>
</evidence>
<reference evidence="7" key="1">
    <citation type="journal article" date="2015" name="Genome Announc.">
        <title>Draft Genome Sequence of Tolypothrix boutellei Strain VB521301.</title>
        <authorList>
            <person name="Chandrababunaidu M.M."/>
            <person name="Singh D."/>
            <person name="Sen D."/>
            <person name="Bhan S."/>
            <person name="Das S."/>
            <person name="Gupta A."/>
            <person name="Adhikary S.P."/>
            <person name="Tripathy S."/>
        </authorList>
    </citation>
    <scope>NUCLEOTIDE SEQUENCE</scope>
    <source>
        <strain evidence="7">VB521301</strain>
    </source>
</reference>
<dbReference type="Pfam" id="PF25881">
    <property type="entry name" value="HH_YBHG"/>
    <property type="match status" value="1"/>
</dbReference>
<keyword evidence="4" id="KW-1133">Transmembrane helix</keyword>
<dbReference type="RefSeq" id="WP_038074562.1">
    <property type="nucleotide sequence ID" value="NZ_JHEG04000001.1"/>
</dbReference>
<protein>
    <submittedName>
        <fullName evidence="6">ABC exporter membrane fusion protein</fullName>
    </submittedName>
    <submittedName>
        <fullName evidence="7">ABC transporter permease</fullName>
    </submittedName>
</protein>
<comment type="subcellular location">
    <subcellularLocation>
        <location evidence="1">Cell envelope</location>
    </subcellularLocation>
</comment>
<evidence type="ECO:0000256" key="4">
    <source>
        <dbReference type="SAM" id="Phobius"/>
    </source>
</evidence>
<organism evidence="7">
    <name type="scientific">Tolypothrix bouteillei VB521301</name>
    <dbReference type="NCBI Taxonomy" id="1479485"/>
    <lineage>
        <taxon>Bacteria</taxon>
        <taxon>Bacillati</taxon>
        <taxon>Cyanobacteriota</taxon>
        <taxon>Cyanophyceae</taxon>
        <taxon>Nostocales</taxon>
        <taxon>Tolypothrichaceae</taxon>
        <taxon>Tolypothrix</taxon>
    </lineage>
</organism>
<keyword evidence="8" id="KW-1185">Reference proteome</keyword>
<keyword evidence="4" id="KW-0812">Transmembrane</keyword>
<dbReference type="Gene3D" id="1.10.287.470">
    <property type="entry name" value="Helix hairpin bin"/>
    <property type="match status" value="1"/>
</dbReference>
<dbReference type="NCBIfam" id="TIGR02971">
    <property type="entry name" value="heterocyst_DevB"/>
    <property type="match status" value="1"/>
</dbReference>
<reference evidence="6" key="2">
    <citation type="submission" date="2019-11" db="EMBL/GenBank/DDBJ databases">
        <title>Improved Assembly of Tolypothrix boutellei genome.</title>
        <authorList>
            <person name="Sarangi A.N."/>
            <person name="Mukherjee M."/>
            <person name="Ghosh S."/>
            <person name="Singh D."/>
            <person name="Das A."/>
            <person name="Kant S."/>
            <person name="Prusty A."/>
            <person name="Tripathy S."/>
        </authorList>
    </citation>
    <scope>NUCLEOTIDE SEQUENCE</scope>
    <source>
        <strain evidence="6">VB521301</strain>
    </source>
</reference>
<feature type="coiled-coil region" evidence="3">
    <location>
        <begin position="190"/>
        <end position="260"/>
    </location>
</feature>
<dbReference type="PANTHER" id="PTHR32347:SF27">
    <property type="entry name" value="RND EFFLUX PUMP MEMBRANE FUSION PROTEIN BARREL-SANDWICH DOMAIN-CONTAINING PROTEIN"/>
    <property type="match status" value="1"/>
</dbReference>
<dbReference type="AlphaFoldDB" id="A0A0C1QYT6"/>
<sequence>MILQSLKTLNRPTLALFAVGIAIAGVSFYYTSSLTQPESTGSVVTVPANESVTALGRLQPVSEVVRVAAPTTLNNDRIAQLLVKRGDRVRANQVIAILDSRDRLQAALLQAQEQVRVAQANLDRVKAGAQLGQISAQQAEIVRLQEELQGEITSQTAIIARRQAEVNVAQSEYNRYLSLYQEGAISASVLERLRLTLDTAQAQLKEVQANRNRTADTLRAQIKQAQATLNQIVEVRPVDVRVAQAELSQAIAAVKLAETELAASYIRAPIAGQVLEVRTKTGEAIGATGIVDVGFTEQMEVVAEIYQTDIDRVRTGQLATITSEAFPGELRGTVQLIGLQVDRQEVFSNQPGENLDGRVVDVRIRLDKNSSKRVASLTNLQVQVRIQP</sequence>
<dbReference type="Proteomes" id="UP000029738">
    <property type="component" value="Unassembled WGS sequence"/>
</dbReference>
<feature type="domain" description="YbhG-like alpha-helical hairpin" evidence="5">
    <location>
        <begin position="132"/>
        <end position="231"/>
    </location>
</feature>
<dbReference type="EMBL" id="JHEG02000048">
    <property type="protein sequence ID" value="KIE10669.1"/>
    <property type="molecule type" value="Genomic_DNA"/>
</dbReference>
<evidence type="ECO:0000256" key="1">
    <source>
        <dbReference type="ARBA" id="ARBA00004196"/>
    </source>
</evidence>
<dbReference type="STRING" id="1479485.DA73_0219355"/>
<evidence type="ECO:0000313" key="6">
    <source>
        <dbReference type="EMBL" id="KAF3886663.1"/>
    </source>
</evidence>